<dbReference type="InterPro" id="IPR051610">
    <property type="entry name" value="GPI/OXD"/>
</dbReference>
<reference evidence="4 5" key="1">
    <citation type="journal article" date="2019" name="Int. J. Syst. Evol. Microbiol.">
        <title>The Global Catalogue of Microorganisms (GCM) 10K type strain sequencing project: providing services to taxonomists for standard genome sequencing and annotation.</title>
        <authorList>
            <consortium name="The Broad Institute Genomics Platform"/>
            <consortium name="The Broad Institute Genome Sequencing Center for Infectious Disease"/>
            <person name="Wu L."/>
            <person name="Ma J."/>
        </authorList>
    </citation>
    <scope>NUCLEOTIDE SEQUENCE [LARGE SCALE GENOMIC DNA]</scope>
    <source>
        <strain evidence="4 5">DSM 29988</strain>
    </source>
</reference>
<dbReference type="Gene3D" id="2.60.120.10">
    <property type="entry name" value="Jelly Rolls"/>
    <property type="match status" value="1"/>
</dbReference>
<feature type="region of interest" description="Disordered" evidence="2">
    <location>
        <begin position="1"/>
        <end position="25"/>
    </location>
</feature>
<sequence length="190" mass="20138">MKKVALNDVDSASLGEESARRSLSDPLGTTNVALNHYRIAPGDGLPGGLHAHMDQEEVFVVVAGEATFETMAGEITVGEGEAVRFEPGEFQSGANRSDTELSVFALGAPRDTNDTRIPATCPNCSHDTLRLEVGEESLQFVCPDCAAAFTPSDCPECGHADLRITLGETTATVVVCQNCVGQFETPPLRD</sequence>
<dbReference type="Pfam" id="PF07883">
    <property type="entry name" value="Cupin_2"/>
    <property type="match status" value="1"/>
</dbReference>
<keyword evidence="1" id="KW-0479">Metal-binding</keyword>
<keyword evidence="5" id="KW-1185">Reference proteome</keyword>
<evidence type="ECO:0000313" key="4">
    <source>
        <dbReference type="EMBL" id="MFC7202041.1"/>
    </source>
</evidence>
<dbReference type="Proteomes" id="UP001596481">
    <property type="component" value="Unassembled WGS sequence"/>
</dbReference>
<dbReference type="InterPro" id="IPR013096">
    <property type="entry name" value="Cupin_2"/>
</dbReference>
<comment type="caution">
    <text evidence="4">The sequence shown here is derived from an EMBL/GenBank/DDBJ whole genome shotgun (WGS) entry which is preliminary data.</text>
</comment>
<evidence type="ECO:0000256" key="1">
    <source>
        <dbReference type="ARBA" id="ARBA00022723"/>
    </source>
</evidence>
<gene>
    <name evidence="4" type="ORF">ACFQJC_00825</name>
</gene>
<protein>
    <submittedName>
        <fullName evidence="4">Cupin domain-containing protein</fullName>
    </submittedName>
</protein>
<proteinExistence type="predicted"/>
<organism evidence="4 5">
    <name type="scientific">Haloferax namakaokahaiae</name>
    <dbReference type="NCBI Taxonomy" id="1748331"/>
    <lineage>
        <taxon>Archaea</taxon>
        <taxon>Methanobacteriati</taxon>
        <taxon>Methanobacteriota</taxon>
        <taxon>Stenosarchaea group</taxon>
        <taxon>Halobacteria</taxon>
        <taxon>Halobacteriales</taxon>
        <taxon>Haloferacaceae</taxon>
        <taxon>Haloferax</taxon>
    </lineage>
</organism>
<name>A0ABD5ZA09_9EURY</name>
<dbReference type="GO" id="GO:0046872">
    <property type="term" value="F:metal ion binding"/>
    <property type="evidence" value="ECO:0007669"/>
    <property type="project" value="UniProtKB-KW"/>
</dbReference>
<dbReference type="SUPFAM" id="SSF51182">
    <property type="entry name" value="RmlC-like cupins"/>
    <property type="match status" value="1"/>
</dbReference>
<evidence type="ECO:0000313" key="5">
    <source>
        <dbReference type="Proteomes" id="UP001596481"/>
    </source>
</evidence>
<dbReference type="InterPro" id="IPR011051">
    <property type="entry name" value="RmlC_Cupin_sf"/>
</dbReference>
<dbReference type="EMBL" id="JBHTAA010000001">
    <property type="protein sequence ID" value="MFC7202041.1"/>
    <property type="molecule type" value="Genomic_DNA"/>
</dbReference>
<accession>A0ABD5ZA09</accession>
<evidence type="ECO:0000256" key="2">
    <source>
        <dbReference type="SAM" id="MobiDB-lite"/>
    </source>
</evidence>
<dbReference type="InterPro" id="IPR014710">
    <property type="entry name" value="RmlC-like_jellyroll"/>
</dbReference>
<dbReference type="PANTHER" id="PTHR35848:SF9">
    <property type="entry name" value="SLL1358 PROTEIN"/>
    <property type="match status" value="1"/>
</dbReference>
<dbReference type="PANTHER" id="PTHR35848">
    <property type="entry name" value="OXALATE-BINDING PROTEIN"/>
    <property type="match status" value="1"/>
</dbReference>
<dbReference type="AlphaFoldDB" id="A0ABD5ZA09"/>
<feature type="domain" description="Cupin type-2" evidence="3">
    <location>
        <begin position="36"/>
        <end position="105"/>
    </location>
</feature>
<dbReference type="RefSeq" id="WP_390221348.1">
    <property type="nucleotide sequence ID" value="NZ_JBHTAA010000001.1"/>
</dbReference>
<evidence type="ECO:0000259" key="3">
    <source>
        <dbReference type="Pfam" id="PF07883"/>
    </source>
</evidence>